<reference evidence="3" key="1">
    <citation type="journal article" date="2019" name="Int. J. Syst. Evol. Microbiol.">
        <title>The Global Catalogue of Microorganisms (GCM) 10K type strain sequencing project: providing services to taxonomists for standard genome sequencing and annotation.</title>
        <authorList>
            <consortium name="The Broad Institute Genomics Platform"/>
            <consortium name="The Broad Institute Genome Sequencing Center for Infectious Disease"/>
            <person name="Wu L."/>
            <person name="Ma J."/>
        </authorList>
    </citation>
    <scope>NUCLEOTIDE SEQUENCE [LARGE SCALE GENOMIC DNA]</scope>
    <source>
        <strain evidence="3">JCM 9088</strain>
    </source>
</reference>
<sequence>MRGRSPPPAVCRELPRLLPGLEEPPAPTGTGRADVPAPTAALPGGDRDGPEAAPGRLSLWLPRVARETAGPNAALRDGGRAAPRPGSRHGGYRAGRLPLPPETSP</sequence>
<dbReference type="Proteomes" id="UP001500403">
    <property type="component" value="Unassembled WGS sequence"/>
</dbReference>
<keyword evidence="3" id="KW-1185">Reference proteome</keyword>
<protein>
    <submittedName>
        <fullName evidence="2">Uncharacterized protein</fullName>
    </submittedName>
</protein>
<organism evidence="2 3">
    <name type="scientific">Streptomyces enissocaesilis</name>
    <dbReference type="NCBI Taxonomy" id="332589"/>
    <lineage>
        <taxon>Bacteria</taxon>
        <taxon>Bacillati</taxon>
        <taxon>Actinomycetota</taxon>
        <taxon>Actinomycetes</taxon>
        <taxon>Kitasatosporales</taxon>
        <taxon>Streptomycetaceae</taxon>
        <taxon>Streptomyces</taxon>
        <taxon>Streptomyces rochei group</taxon>
    </lineage>
</organism>
<accession>A0ABP6JHH6</accession>
<proteinExistence type="predicted"/>
<evidence type="ECO:0000256" key="1">
    <source>
        <dbReference type="SAM" id="MobiDB-lite"/>
    </source>
</evidence>
<gene>
    <name evidence="2" type="ORF">GCM10010446_15430</name>
</gene>
<feature type="region of interest" description="Disordered" evidence="1">
    <location>
        <begin position="1"/>
        <end position="105"/>
    </location>
</feature>
<dbReference type="EMBL" id="BAAAUD010000014">
    <property type="protein sequence ID" value="GAA2931541.1"/>
    <property type="molecule type" value="Genomic_DNA"/>
</dbReference>
<evidence type="ECO:0000313" key="3">
    <source>
        <dbReference type="Proteomes" id="UP001500403"/>
    </source>
</evidence>
<comment type="caution">
    <text evidence="2">The sequence shown here is derived from an EMBL/GenBank/DDBJ whole genome shotgun (WGS) entry which is preliminary data.</text>
</comment>
<name>A0ABP6JHH6_9ACTN</name>
<evidence type="ECO:0000313" key="2">
    <source>
        <dbReference type="EMBL" id="GAA2931541.1"/>
    </source>
</evidence>